<dbReference type="Proteomes" id="UP000232688">
    <property type="component" value="Unassembled WGS sequence"/>
</dbReference>
<dbReference type="AlphaFoldDB" id="A0A2N0S315"/>
<reference evidence="1 2" key="2">
    <citation type="submission" date="2017-10" db="EMBL/GenBank/DDBJ databases">
        <title>Genome analyses suggest a sexual origin of heterokaryosis in a supposedly ancient asexual fungus.</title>
        <authorList>
            <person name="Corradi N."/>
            <person name="Sedzielewska K."/>
            <person name="Noel J."/>
            <person name="Charron P."/>
            <person name="Farinelli L."/>
            <person name="Marton T."/>
            <person name="Kruger M."/>
            <person name="Pelin A."/>
            <person name="Brachmann A."/>
            <person name="Corradi N."/>
        </authorList>
    </citation>
    <scope>NUCLEOTIDE SEQUENCE [LARGE SCALE GENOMIC DNA]</scope>
    <source>
        <strain evidence="1 2">A1</strain>
    </source>
</reference>
<evidence type="ECO:0000313" key="1">
    <source>
        <dbReference type="EMBL" id="PKC69952.1"/>
    </source>
</evidence>
<comment type="caution">
    <text evidence="1">The sequence shown here is derived from an EMBL/GenBank/DDBJ whole genome shotgun (WGS) entry which is preliminary data.</text>
</comment>
<dbReference type="InterPro" id="IPR052717">
    <property type="entry name" value="Vacuolar_transposase_reg"/>
</dbReference>
<name>A0A2N0S315_9GLOM</name>
<dbReference type="PANTHER" id="PTHR46169">
    <property type="entry name" value="DNA REPLICATION-RELATED ELEMENT FACTOR, ISOFORM A"/>
    <property type="match status" value="1"/>
</dbReference>
<dbReference type="InterPro" id="IPR012337">
    <property type="entry name" value="RNaseH-like_sf"/>
</dbReference>
<gene>
    <name evidence="1" type="ORF">RhiirA1_502946</name>
</gene>
<dbReference type="VEuPathDB" id="FungiDB:RhiirA1_502946"/>
<sequence>MSRDSDSMTRKDGQRLSKINLSNDEWIAIKQLIDVLEPFASATKLLEGSKYATISFMNDVITAIKNGVQSTQNVEPNIDFTYPITVFDDDIGIKDPDNDDEVDDHPKWQKILINTPQDCKDLTEKNIFANHRRCERQDEIDKYMMIEEIDVSTCPFKWWASQESQFPILS</sequence>
<evidence type="ECO:0000313" key="2">
    <source>
        <dbReference type="Proteomes" id="UP000232688"/>
    </source>
</evidence>
<proteinExistence type="predicted"/>
<reference evidence="1 2" key="1">
    <citation type="submission" date="2017-10" db="EMBL/GenBank/DDBJ databases">
        <title>Extensive intraspecific genome diversity in a model arbuscular mycorrhizal fungus.</title>
        <authorList>
            <person name="Chen E.C.H."/>
            <person name="Morin E."/>
            <person name="Baudet D."/>
            <person name="Noel J."/>
            <person name="Ndikumana S."/>
            <person name="Charron P."/>
            <person name="St-Onge C."/>
            <person name="Giorgi J."/>
            <person name="Grigoriev I.V."/>
            <person name="Roux C."/>
            <person name="Martin F.M."/>
            <person name="Corradi N."/>
        </authorList>
    </citation>
    <scope>NUCLEOTIDE SEQUENCE [LARGE SCALE GENOMIC DNA]</scope>
    <source>
        <strain evidence="1 2">A1</strain>
    </source>
</reference>
<protein>
    <submittedName>
        <fullName evidence="1">Uncharacterized protein</fullName>
    </submittedName>
</protein>
<dbReference type="EMBL" id="LLXH01000250">
    <property type="protein sequence ID" value="PKC69952.1"/>
    <property type="molecule type" value="Genomic_DNA"/>
</dbReference>
<accession>A0A2N0S315</accession>
<dbReference type="VEuPathDB" id="FungiDB:RhiirFUN_003096"/>
<organism evidence="1 2">
    <name type="scientific">Rhizophagus irregularis</name>
    <dbReference type="NCBI Taxonomy" id="588596"/>
    <lineage>
        <taxon>Eukaryota</taxon>
        <taxon>Fungi</taxon>
        <taxon>Fungi incertae sedis</taxon>
        <taxon>Mucoromycota</taxon>
        <taxon>Glomeromycotina</taxon>
        <taxon>Glomeromycetes</taxon>
        <taxon>Glomerales</taxon>
        <taxon>Glomeraceae</taxon>
        <taxon>Rhizophagus</taxon>
    </lineage>
</organism>
<dbReference type="SUPFAM" id="SSF53098">
    <property type="entry name" value="Ribonuclease H-like"/>
    <property type="match status" value="1"/>
</dbReference>